<feature type="domain" description="HTH luxR-type" evidence="4">
    <location>
        <begin position="145"/>
        <end position="210"/>
    </location>
</feature>
<dbReference type="Proteomes" id="UP000738376">
    <property type="component" value="Unassembled WGS sequence"/>
</dbReference>
<feature type="modified residue" description="4-aspartylphosphate" evidence="3">
    <location>
        <position position="55"/>
    </location>
</feature>
<dbReference type="Pfam" id="PF00072">
    <property type="entry name" value="Response_reg"/>
    <property type="match status" value="1"/>
</dbReference>
<sequence>MKIRVLLVDDHSFIRRALRISLGDESALEIVGEAENGQLAIAQIENLKPDVVLMDIQMPVMDGVEATKQIGDRFPETKILILTVDDTEEYISQALKYGASGYILKNTPPEELSFAIQAVYRGYMHLDLNLGRKVIARIPENVEVSTTDWDKLTPREQQIVKLIATGANNEEIASQLYISTKTVKNHVTNILSQLNLRNRTQIAILVTSILNYS</sequence>
<accession>A0ABX1LM19</accession>
<evidence type="ECO:0000256" key="1">
    <source>
        <dbReference type="ARBA" id="ARBA00022553"/>
    </source>
</evidence>
<dbReference type="InterPro" id="IPR016032">
    <property type="entry name" value="Sig_transdc_resp-reg_C-effctor"/>
</dbReference>
<evidence type="ECO:0000313" key="7">
    <source>
        <dbReference type="Proteomes" id="UP000738376"/>
    </source>
</evidence>
<dbReference type="PANTHER" id="PTHR43214">
    <property type="entry name" value="TWO-COMPONENT RESPONSE REGULATOR"/>
    <property type="match status" value="1"/>
</dbReference>
<dbReference type="SMART" id="SM00421">
    <property type="entry name" value="HTH_LUXR"/>
    <property type="match status" value="1"/>
</dbReference>
<protein>
    <submittedName>
        <fullName evidence="6">Response regulator transcription factor</fullName>
    </submittedName>
</protein>
<feature type="domain" description="Response regulatory" evidence="5">
    <location>
        <begin position="4"/>
        <end position="120"/>
    </location>
</feature>
<organism evidence="6 7">
    <name type="scientific">Pseudanabaena yagii GIHE-NHR1</name>
    <dbReference type="NCBI Taxonomy" id="2722753"/>
    <lineage>
        <taxon>Bacteria</taxon>
        <taxon>Bacillati</taxon>
        <taxon>Cyanobacteriota</taxon>
        <taxon>Cyanophyceae</taxon>
        <taxon>Pseudanabaenales</taxon>
        <taxon>Pseudanabaenaceae</taxon>
        <taxon>Pseudanabaena</taxon>
        <taxon>Pseudanabaena yagii</taxon>
    </lineage>
</organism>
<keyword evidence="1 3" id="KW-0597">Phosphoprotein</keyword>
<proteinExistence type="predicted"/>
<keyword evidence="7" id="KW-1185">Reference proteome</keyword>
<dbReference type="PANTHER" id="PTHR43214:SF43">
    <property type="entry name" value="TWO-COMPONENT RESPONSE REGULATOR"/>
    <property type="match status" value="1"/>
</dbReference>
<keyword evidence="2" id="KW-0238">DNA-binding</keyword>
<dbReference type="InterPro" id="IPR058245">
    <property type="entry name" value="NreC/VraR/RcsB-like_REC"/>
</dbReference>
<dbReference type="InterPro" id="IPR011006">
    <property type="entry name" value="CheY-like_superfamily"/>
</dbReference>
<dbReference type="PROSITE" id="PS50043">
    <property type="entry name" value="HTH_LUXR_2"/>
    <property type="match status" value="1"/>
</dbReference>
<dbReference type="PROSITE" id="PS50110">
    <property type="entry name" value="RESPONSE_REGULATORY"/>
    <property type="match status" value="1"/>
</dbReference>
<evidence type="ECO:0000313" key="6">
    <source>
        <dbReference type="EMBL" id="NMF57138.1"/>
    </source>
</evidence>
<dbReference type="SUPFAM" id="SSF46894">
    <property type="entry name" value="C-terminal effector domain of the bipartite response regulators"/>
    <property type="match status" value="1"/>
</dbReference>
<evidence type="ECO:0000259" key="4">
    <source>
        <dbReference type="PROSITE" id="PS50043"/>
    </source>
</evidence>
<gene>
    <name evidence="6" type="ORF">HC246_03675</name>
</gene>
<dbReference type="Pfam" id="PF00196">
    <property type="entry name" value="GerE"/>
    <property type="match status" value="1"/>
</dbReference>
<dbReference type="CDD" id="cd06170">
    <property type="entry name" value="LuxR_C_like"/>
    <property type="match status" value="1"/>
</dbReference>
<evidence type="ECO:0000259" key="5">
    <source>
        <dbReference type="PROSITE" id="PS50110"/>
    </source>
</evidence>
<dbReference type="EMBL" id="JAAVJL010000001">
    <property type="protein sequence ID" value="NMF57138.1"/>
    <property type="molecule type" value="Genomic_DNA"/>
</dbReference>
<dbReference type="SUPFAM" id="SSF52172">
    <property type="entry name" value="CheY-like"/>
    <property type="match status" value="1"/>
</dbReference>
<comment type="caution">
    <text evidence="6">The sequence shown here is derived from an EMBL/GenBank/DDBJ whole genome shotgun (WGS) entry which is preliminary data.</text>
</comment>
<evidence type="ECO:0000256" key="3">
    <source>
        <dbReference type="PROSITE-ProRule" id="PRU00169"/>
    </source>
</evidence>
<dbReference type="RefSeq" id="WP_169362208.1">
    <property type="nucleotide sequence ID" value="NZ_JAAVJL010000001.1"/>
</dbReference>
<dbReference type="Gene3D" id="3.40.50.2300">
    <property type="match status" value="1"/>
</dbReference>
<dbReference type="InterPro" id="IPR039420">
    <property type="entry name" value="WalR-like"/>
</dbReference>
<dbReference type="SMART" id="SM00448">
    <property type="entry name" value="REC"/>
    <property type="match status" value="1"/>
</dbReference>
<name>A0ABX1LM19_9CYAN</name>
<dbReference type="InterPro" id="IPR000792">
    <property type="entry name" value="Tscrpt_reg_LuxR_C"/>
</dbReference>
<dbReference type="InterPro" id="IPR001789">
    <property type="entry name" value="Sig_transdc_resp-reg_receiver"/>
</dbReference>
<dbReference type="PRINTS" id="PR00038">
    <property type="entry name" value="HTHLUXR"/>
</dbReference>
<dbReference type="CDD" id="cd17535">
    <property type="entry name" value="REC_NarL-like"/>
    <property type="match status" value="1"/>
</dbReference>
<evidence type="ECO:0000256" key="2">
    <source>
        <dbReference type="ARBA" id="ARBA00023125"/>
    </source>
</evidence>
<reference evidence="6 7" key="1">
    <citation type="submission" date="2020-03" db="EMBL/GenBank/DDBJ databases">
        <title>Draft Genome Sequence of 2-Methylisoborneol Producing Pseudanabaena yagii Strain GIHE-NHR1 Isolated from North Han River in South Korea.</title>
        <authorList>
            <person name="Jeong J."/>
        </authorList>
    </citation>
    <scope>NUCLEOTIDE SEQUENCE [LARGE SCALE GENOMIC DNA]</scope>
    <source>
        <strain evidence="6 7">GIHE-NHR1</strain>
    </source>
</reference>